<dbReference type="PANTHER" id="PTHR30055:SF234">
    <property type="entry name" value="HTH-TYPE TRANSCRIPTIONAL REGULATOR BETI"/>
    <property type="match status" value="1"/>
</dbReference>
<dbReference type="Gene3D" id="1.10.10.60">
    <property type="entry name" value="Homeodomain-like"/>
    <property type="match status" value="1"/>
</dbReference>
<evidence type="ECO:0000313" key="6">
    <source>
        <dbReference type="EMBL" id="MBM7508726.1"/>
    </source>
</evidence>
<gene>
    <name evidence="6" type="ORF">JOE61_002540</name>
</gene>
<evidence type="ECO:0000313" key="7">
    <source>
        <dbReference type="Proteomes" id="UP000732378"/>
    </source>
</evidence>
<dbReference type="InterPro" id="IPR001647">
    <property type="entry name" value="HTH_TetR"/>
</dbReference>
<feature type="domain" description="HTH tetR-type" evidence="5">
    <location>
        <begin position="18"/>
        <end position="78"/>
    </location>
</feature>
<keyword evidence="3" id="KW-0804">Transcription</keyword>
<dbReference type="InterPro" id="IPR023772">
    <property type="entry name" value="DNA-bd_HTH_TetR-type_CS"/>
</dbReference>
<evidence type="ECO:0000256" key="4">
    <source>
        <dbReference type="PROSITE-ProRule" id="PRU00335"/>
    </source>
</evidence>
<accession>A0ABS2MC14</accession>
<dbReference type="PROSITE" id="PS01081">
    <property type="entry name" value="HTH_TETR_1"/>
    <property type="match status" value="1"/>
</dbReference>
<dbReference type="RefSeq" id="WP_193668122.1">
    <property type="nucleotide sequence ID" value="NZ_JACDTV010000004.1"/>
</dbReference>
<dbReference type="InterPro" id="IPR050109">
    <property type="entry name" value="HTH-type_TetR-like_transc_reg"/>
</dbReference>
<evidence type="ECO:0000259" key="5">
    <source>
        <dbReference type="PROSITE" id="PS50977"/>
    </source>
</evidence>
<comment type="caution">
    <text evidence="6">The sequence shown here is derived from an EMBL/GenBank/DDBJ whole genome shotgun (WGS) entry which is preliminary data.</text>
</comment>
<dbReference type="PANTHER" id="PTHR30055">
    <property type="entry name" value="HTH-TYPE TRANSCRIPTIONAL REGULATOR RUTR"/>
    <property type="match status" value="1"/>
</dbReference>
<sequence length="244" mass="26528">MPASNRPTSRPTNRPGASEVRDRLRAAAFALFEERGYDATTVGDIAEAAGVGRTTFFRAFGSKEDVIFPEHDALLERVRSRLETATAPGAATRIGIAEATRLVLEHYLHEGDLARARYRLTRTVTTLRDRELASTLRYHRVYRDALRAWTGEEAGGDLRAELVAAAVVTAHNHVLRRWLRGVVDDATAVEELGLALDRALGGAPSGGSPQPSEAGTSIVVLRTPYDVDAVLPALRRALADDPPR</sequence>
<reference evidence="6 7" key="1">
    <citation type="submission" date="2021-01" db="EMBL/GenBank/DDBJ databases">
        <title>Sequencing the genomes of 1000 actinobacteria strains.</title>
        <authorList>
            <person name="Klenk H.-P."/>
        </authorList>
    </citation>
    <scope>NUCLEOTIDE SEQUENCE [LARGE SCALE GENOMIC DNA]</scope>
    <source>
        <strain evidence="6 7">DSM 18239</strain>
    </source>
</reference>
<proteinExistence type="predicted"/>
<evidence type="ECO:0000256" key="2">
    <source>
        <dbReference type="ARBA" id="ARBA00023125"/>
    </source>
</evidence>
<name>A0ABS2MC14_9ACTN</name>
<evidence type="ECO:0000256" key="1">
    <source>
        <dbReference type="ARBA" id="ARBA00023015"/>
    </source>
</evidence>
<dbReference type="InterPro" id="IPR009057">
    <property type="entry name" value="Homeodomain-like_sf"/>
</dbReference>
<keyword evidence="7" id="KW-1185">Reference proteome</keyword>
<evidence type="ECO:0000256" key="3">
    <source>
        <dbReference type="ARBA" id="ARBA00023163"/>
    </source>
</evidence>
<dbReference type="SUPFAM" id="SSF46689">
    <property type="entry name" value="Homeodomain-like"/>
    <property type="match status" value="1"/>
</dbReference>
<keyword evidence="2 4" id="KW-0238">DNA-binding</keyword>
<dbReference type="Pfam" id="PF00440">
    <property type="entry name" value="TetR_N"/>
    <property type="match status" value="1"/>
</dbReference>
<dbReference type="PRINTS" id="PR00455">
    <property type="entry name" value="HTHTETR"/>
</dbReference>
<protein>
    <submittedName>
        <fullName evidence="6">AcrR family transcriptional regulator</fullName>
    </submittedName>
</protein>
<keyword evidence="1" id="KW-0805">Transcription regulation</keyword>
<dbReference type="PROSITE" id="PS50977">
    <property type="entry name" value="HTH_TETR_2"/>
    <property type="match status" value="1"/>
</dbReference>
<organism evidence="6 7">
    <name type="scientific">Nocardioides salarius</name>
    <dbReference type="NCBI Taxonomy" id="374513"/>
    <lineage>
        <taxon>Bacteria</taxon>
        <taxon>Bacillati</taxon>
        <taxon>Actinomycetota</taxon>
        <taxon>Actinomycetes</taxon>
        <taxon>Propionibacteriales</taxon>
        <taxon>Nocardioidaceae</taxon>
        <taxon>Nocardioides</taxon>
    </lineage>
</organism>
<dbReference type="EMBL" id="JAFBBZ010000001">
    <property type="protein sequence ID" value="MBM7508726.1"/>
    <property type="molecule type" value="Genomic_DNA"/>
</dbReference>
<feature type="DNA-binding region" description="H-T-H motif" evidence="4">
    <location>
        <begin position="41"/>
        <end position="60"/>
    </location>
</feature>
<dbReference type="Gene3D" id="1.10.357.10">
    <property type="entry name" value="Tetracycline Repressor, domain 2"/>
    <property type="match status" value="1"/>
</dbReference>
<dbReference type="Proteomes" id="UP000732378">
    <property type="component" value="Unassembled WGS sequence"/>
</dbReference>